<keyword evidence="2" id="KW-0472">Membrane</keyword>
<evidence type="ECO:0000313" key="5">
    <source>
        <dbReference type="EMBL" id="ACX96988.1"/>
    </source>
</evidence>
<evidence type="ECO:0000313" key="6">
    <source>
        <dbReference type="Proteomes" id="UP000009102"/>
    </source>
</evidence>
<protein>
    <submittedName>
        <fullName evidence="5">Diguanylate cyclase/phosphodiesterase</fullName>
    </submittedName>
</protein>
<proteinExistence type="predicted"/>
<dbReference type="Gene3D" id="3.30.70.270">
    <property type="match status" value="1"/>
</dbReference>
<dbReference type="InterPro" id="IPR001633">
    <property type="entry name" value="EAL_dom"/>
</dbReference>
<dbReference type="CDD" id="cd01949">
    <property type="entry name" value="GGDEF"/>
    <property type="match status" value="1"/>
</dbReference>
<dbReference type="KEGG" id="hna:Hneap_2172"/>
<dbReference type="SUPFAM" id="SSF55073">
    <property type="entry name" value="Nucleotide cyclase"/>
    <property type="match status" value="1"/>
</dbReference>
<dbReference type="HOGENOM" id="CLU_000445_70_46_6"/>
<dbReference type="FunFam" id="3.30.70.270:FF:000001">
    <property type="entry name" value="Diguanylate cyclase domain protein"/>
    <property type="match status" value="1"/>
</dbReference>
<dbReference type="STRING" id="555778.Hneap_2172"/>
<name>D0KW85_HALNC</name>
<keyword evidence="2" id="KW-0812">Transmembrane</keyword>
<dbReference type="CDD" id="cd01948">
    <property type="entry name" value="EAL"/>
    <property type="match status" value="1"/>
</dbReference>
<evidence type="ECO:0000259" key="4">
    <source>
        <dbReference type="PROSITE" id="PS50887"/>
    </source>
</evidence>
<feature type="domain" description="GGDEF" evidence="4">
    <location>
        <begin position="464"/>
        <end position="598"/>
    </location>
</feature>
<dbReference type="PANTHER" id="PTHR33121">
    <property type="entry name" value="CYCLIC DI-GMP PHOSPHODIESTERASE PDEF"/>
    <property type="match status" value="1"/>
</dbReference>
<keyword evidence="6" id="KW-1185">Reference proteome</keyword>
<dbReference type="PROSITE" id="PS50887">
    <property type="entry name" value="GGDEF"/>
    <property type="match status" value="1"/>
</dbReference>
<gene>
    <name evidence="5" type="ordered locus">Hneap_2172</name>
</gene>
<dbReference type="RefSeq" id="WP_012825020.1">
    <property type="nucleotide sequence ID" value="NC_013422.1"/>
</dbReference>
<dbReference type="InterPro" id="IPR000160">
    <property type="entry name" value="GGDEF_dom"/>
</dbReference>
<dbReference type="InterPro" id="IPR029787">
    <property type="entry name" value="Nucleotide_cyclase"/>
</dbReference>
<dbReference type="NCBIfam" id="TIGR00254">
    <property type="entry name" value="GGDEF"/>
    <property type="match status" value="1"/>
</dbReference>
<dbReference type="SMART" id="SM00052">
    <property type="entry name" value="EAL"/>
    <property type="match status" value="1"/>
</dbReference>
<feature type="transmembrane region" description="Helical" evidence="2">
    <location>
        <begin position="180"/>
        <end position="199"/>
    </location>
</feature>
<dbReference type="PROSITE" id="PS50883">
    <property type="entry name" value="EAL"/>
    <property type="match status" value="1"/>
</dbReference>
<dbReference type="InterPro" id="IPR043128">
    <property type="entry name" value="Rev_trsase/Diguanyl_cyclase"/>
</dbReference>
<dbReference type="SUPFAM" id="SSF141868">
    <property type="entry name" value="EAL domain-like"/>
    <property type="match status" value="1"/>
</dbReference>
<comment type="cofactor">
    <cofactor evidence="1">
        <name>Mg(2+)</name>
        <dbReference type="ChEBI" id="CHEBI:18420"/>
    </cofactor>
</comment>
<dbReference type="eggNOG" id="COG5001">
    <property type="taxonomic scope" value="Bacteria"/>
</dbReference>
<dbReference type="GO" id="GO:0071111">
    <property type="term" value="F:cyclic-guanylate-specific phosphodiesterase activity"/>
    <property type="evidence" value="ECO:0007669"/>
    <property type="project" value="InterPro"/>
</dbReference>
<sequence>MGRWLRSIRLLIVGAALAVSVLVAVAMYWATTGVFERTVRQSAVDMSASLADGTFNAMYQIMRQGWSRAQLDEFLKTIRAQSNDSSARIELYRGSKVIALFGQIEQPDPDALVLSAFATGKTQTQMHNGMIRYDRPLIAEAQCLRCHTNAKVGNVLGVLSIAQSVGQITTKAHNELVSKLLIIMPIPLLAALMIALLLGRRMGRSIARLKNSISYLDRVEDLAHIRFSDAHTGFSELDDVLIEVDGLTDKIRHLAVDRNLLEFEIHLLERFVITSDVVRDWRRYVRDLLKEINTVQTVHGVFTAFAVGDRPANVELFWFDTINETVAASMSQRVKLIVGETLGQVATDFIPRQHSLDPSGRPTLENARQLDLRTKEITMDNPSIHGLVGLILPNTQNQSQVERLLVESILSTMLNVVGSVRAIEKHTEDLEFYATRDPLTQMYNQRMFWSLLDYEMDRAQRHGYSFGLFVIDIDDFKVVNDSYGHTFGDTFLCKVSECLHDALRTGDILARYGGDEFTAILPEAGEKECIMVADRLLARIRNLSMKTPDGHSVGVSLSIGIGIGPTHTDSARGLFSIADAQMYRAKLAGKNQFALPNPDEPLADLHDKPIEDQDILEALTEEQPPRILFQPIFAIGDASVEPLENLLLERVGMEVLAQLNIGDRWVMARDFLGMVERRGQAENFDRQLMKALICTQVATHCNGLIFVNISPRTVRAKSFLADIAHLMDTVGMARSRLVFELNERESLADLNLFDRFIEELHGFDFKFAIDQTTPGHWIFQHLRRHTVDYVKINVDWLTNRSQIARDRAFIDCLLGLARALSVTIIAQEIETAEQLSAARAAGISWVQGALFAEEMPLAELGSSDDEPTTETDTVL</sequence>
<evidence type="ECO:0000256" key="2">
    <source>
        <dbReference type="SAM" id="Phobius"/>
    </source>
</evidence>
<keyword evidence="2" id="KW-1133">Transmembrane helix</keyword>
<accession>D0KW85</accession>
<dbReference type="Pfam" id="PF00990">
    <property type="entry name" value="GGDEF"/>
    <property type="match status" value="1"/>
</dbReference>
<dbReference type="Gene3D" id="3.30.450.290">
    <property type="match status" value="1"/>
</dbReference>
<dbReference type="InterPro" id="IPR050706">
    <property type="entry name" value="Cyclic-di-GMP_PDE-like"/>
</dbReference>
<dbReference type="AlphaFoldDB" id="D0KW85"/>
<dbReference type="PANTHER" id="PTHR33121:SF79">
    <property type="entry name" value="CYCLIC DI-GMP PHOSPHODIESTERASE PDED-RELATED"/>
    <property type="match status" value="1"/>
</dbReference>
<dbReference type="OrthoDB" id="9816034at2"/>
<reference evidence="5 6" key="1">
    <citation type="submission" date="2009-10" db="EMBL/GenBank/DDBJ databases">
        <title>Complete sequence of Halothiobacillus neapolitanus c2.</title>
        <authorList>
            <consortium name="US DOE Joint Genome Institute"/>
            <person name="Lucas S."/>
            <person name="Copeland A."/>
            <person name="Lapidus A."/>
            <person name="Glavina del Rio T."/>
            <person name="Tice H."/>
            <person name="Bruce D."/>
            <person name="Goodwin L."/>
            <person name="Pitluck S."/>
            <person name="Davenport K."/>
            <person name="Brettin T."/>
            <person name="Detter J.C."/>
            <person name="Han C."/>
            <person name="Tapia R."/>
            <person name="Larimer F."/>
            <person name="Land M."/>
            <person name="Hauser L."/>
            <person name="Kyrpides N."/>
            <person name="Mikhailova N."/>
            <person name="Kerfeld C."/>
            <person name="Cannon G."/>
            <person name="Heinhort S."/>
        </authorList>
    </citation>
    <scope>NUCLEOTIDE SEQUENCE [LARGE SCALE GENOMIC DNA]</scope>
    <source>
        <strain evidence="6">ATCC 23641 / c2</strain>
    </source>
</reference>
<evidence type="ECO:0000256" key="1">
    <source>
        <dbReference type="ARBA" id="ARBA00001946"/>
    </source>
</evidence>
<dbReference type="Pfam" id="PF00563">
    <property type="entry name" value="EAL"/>
    <property type="match status" value="1"/>
</dbReference>
<dbReference type="Gene3D" id="3.20.20.450">
    <property type="entry name" value="EAL domain"/>
    <property type="match status" value="1"/>
</dbReference>
<organism evidence="5 6">
    <name type="scientific">Halothiobacillus neapolitanus (strain ATCC 23641 / DSM 15147 / CIP 104769 / NCIMB 8539 / c2)</name>
    <name type="common">Thiobacillus neapolitanus</name>
    <dbReference type="NCBI Taxonomy" id="555778"/>
    <lineage>
        <taxon>Bacteria</taxon>
        <taxon>Pseudomonadati</taxon>
        <taxon>Pseudomonadota</taxon>
        <taxon>Gammaproteobacteria</taxon>
        <taxon>Chromatiales</taxon>
        <taxon>Halothiobacillaceae</taxon>
        <taxon>Halothiobacillus</taxon>
    </lineage>
</organism>
<dbReference type="InterPro" id="IPR035919">
    <property type="entry name" value="EAL_sf"/>
</dbReference>
<dbReference type="EMBL" id="CP001801">
    <property type="protein sequence ID" value="ACX96988.1"/>
    <property type="molecule type" value="Genomic_DNA"/>
</dbReference>
<evidence type="ECO:0000259" key="3">
    <source>
        <dbReference type="PROSITE" id="PS50883"/>
    </source>
</evidence>
<dbReference type="SMART" id="SM00267">
    <property type="entry name" value="GGDEF"/>
    <property type="match status" value="1"/>
</dbReference>
<dbReference type="Proteomes" id="UP000009102">
    <property type="component" value="Chromosome"/>
</dbReference>
<feature type="domain" description="EAL" evidence="3">
    <location>
        <begin position="608"/>
        <end position="868"/>
    </location>
</feature>
<feature type="transmembrane region" description="Helical" evidence="2">
    <location>
        <begin position="7"/>
        <end position="30"/>
    </location>
</feature>